<accession>A0A0F9APE2</accession>
<evidence type="ECO:0000313" key="1">
    <source>
        <dbReference type="EMBL" id="KKL03492.1"/>
    </source>
</evidence>
<comment type="caution">
    <text evidence="1">The sequence shown here is derived from an EMBL/GenBank/DDBJ whole genome shotgun (WGS) entry which is preliminary data.</text>
</comment>
<sequence>MAEIIEDGTGSGFKAAVNKLHQLVVRAITEDNLSHVSDAFGEAYMVQAIDAGPVANEYTLYFKNTDEKDFIVDNLYSYVTDTNVVWKLTSVTGTTTGTVIVPVNLNLGSGNTADAICRGGAAGVGSVTPDTVLFTLHGGPVFNQLRLPLEGALIIPKDKAIAFEYDAGTGGAVAIGFDGHYKED</sequence>
<reference evidence="1" key="1">
    <citation type="journal article" date="2015" name="Nature">
        <title>Complex archaea that bridge the gap between prokaryotes and eukaryotes.</title>
        <authorList>
            <person name="Spang A."/>
            <person name="Saw J.H."/>
            <person name="Jorgensen S.L."/>
            <person name="Zaremba-Niedzwiedzka K."/>
            <person name="Martijn J."/>
            <person name="Lind A.E."/>
            <person name="van Eijk R."/>
            <person name="Schleper C."/>
            <person name="Guy L."/>
            <person name="Ettema T.J."/>
        </authorList>
    </citation>
    <scope>NUCLEOTIDE SEQUENCE</scope>
</reference>
<dbReference type="EMBL" id="LAZR01044906">
    <property type="protein sequence ID" value="KKL03492.1"/>
    <property type="molecule type" value="Genomic_DNA"/>
</dbReference>
<proteinExistence type="predicted"/>
<name>A0A0F9APE2_9ZZZZ</name>
<organism evidence="1">
    <name type="scientific">marine sediment metagenome</name>
    <dbReference type="NCBI Taxonomy" id="412755"/>
    <lineage>
        <taxon>unclassified sequences</taxon>
        <taxon>metagenomes</taxon>
        <taxon>ecological metagenomes</taxon>
    </lineage>
</organism>
<dbReference type="AlphaFoldDB" id="A0A0F9APE2"/>
<gene>
    <name evidence="1" type="ORF">LCGC14_2625600</name>
</gene>
<protein>
    <submittedName>
        <fullName evidence="1">Uncharacterized protein</fullName>
    </submittedName>
</protein>